<evidence type="ECO:0000313" key="1">
    <source>
        <dbReference type="EMBL" id="QHU05915.1"/>
    </source>
</evidence>
<dbReference type="AlphaFoldDB" id="A0A6C0JJE0"/>
<accession>A0A6C0JJE0</accession>
<dbReference type="EMBL" id="MN740426">
    <property type="protein sequence ID" value="QHU05915.1"/>
    <property type="molecule type" value="Genomic_DNA"/>
</dbReference>
<reference evidence="1" key="1">
    <citation type="journal article" date="2020" name="Nature">
        <title>Giant virus diversity and host interactions through global metagenomics.</title>
        <authorList>
            <person name="Schulz F."/>
            <person name="Roux S."/>
            <person name="Paez-Espino D."/>
            <person name="Jungbluth S."/>
            <person name="Walsh D.A."/>
            <person name="Denef V.J."/>
            <person name="McMahon K.D."/>
            <person name="Konstantinidis K.T."/>
            <person name="Eloe-Fadrosh E.A."/>
            <person name="Kyrpides N.C."/>
            <person name="Woyke T."/>
        </authorList>
    </citation>
    <scope>NUCLEOTIDE SEQUENCE</scope>
    <source>
        <strain evidence="1">GVMAG-M-3300027736-24</strain>
    </source>
</reference>
<sequence>MEDSELINDFYEKTMMYIRETNNTYNWIINPREKIIFSTKHPFLKYKYKYPKFDEVLNRYKEYTEEQQNILKSYYIKKIVGIFKHAQSGKTEICNNIIMNNILNGVNSICLAKNTLEANAQWNERLVEDLKKRVKHKIKAYVYVISSKKTSNHANDDYSPTHCKSINEFIQKITTNNLPWILFVCSNNVRVCQDLPKLLASYEGFVNKYLIDIIPDEAHNSKEGITNRKNLFEWLIINPYIRRLMPCTATRKPLFDEKSTLWIQHNLENNAYGFTENLYTSDSPEYSSLHDATPITLEHIRSLPNYKQYGITEFDKKIFKKHFKRSIIYKSITKQKITEIEKKREIDFQIHKRMQLEFCHFFDGEINAFNDGLNIIDNITGTFDKGISLITSPCRNVFTESLMLHAVKQPYNPLIIGLYNSEIHIMYDKESYIYENEDNLNVLNEKINDIIQNVKRKRIVESVIITGNPQPTGESITFVHTGYGTLKNMVKLSIGNDCQSYQSYCRCNYLITKFLQNNPTFISPPKYIIGEKKSIEESLGIEKSNDALILHVMKNKEELIINKDIKKEDIRETNISVPVRFETVANSHRIEEIKNLWKKSKRDTEDKHKIMMLLKECVENEEIEMNDKTGKFNFEYTLKDIRSYKKRNQEEIQNRKDLQQENYKPFESNYRFESYKANYSQGTPYINNKTIINQNECEMLCCLNKYSYDDCNNGINEFWISYKFDN</sequence>
<name>A0A6C0JJE0_9ZZZZ</name>
<protein>
    <submittedName>
        <fullName evidence="1">Uncharacterized protein</fullName>
    </submittedName>
</protein>
<organism evidence="1">
    <name type="scientific">viral metagenome</name>
    <dbReference type="NCBI Taxonomy" id="1070528"/>
    <lineage>
        <taxon>unclassified sequences</taxon>
        <taxon>metagenomes</taxon>
        <taxon>organismal metagenomes</taxon>
    </lineage>
</organism>
<proteinExistence type="predicted"/>